<keyword evidence="5 7" id="KW-0472">Membrane</keyword>
<feature type="transmembrane region" description="Helical" evidence="7">
    <location>
        <begin position="84"/>
        <end position="106"/>
    </location>
</feature>
<keyword evidence="6" id="KW-0813">Transport</keyword>
<comment type="subcellular location">
    <subcellularLocation>
        <location evidence="6">Cell membrane</location>
        <topology evidence="6">Multi-pass membrane protein</topology>
    </subcellularLocation>
    <subcellularLocation>
        <location evidence="1">Membrane</location>
        <topology evidence="1">Multi-pass membrane protein</topology>
    </subcellularLocation>
</comment>
<evidence type="ECO:0000256" key="4">
    <source>
        <dbReference type="ARBA" id="ARBA00022989"/>
    </source>
</evidence>
<feature type="transmembrane region" description="Helical" evidence="7">
    <location>
        <begin position="50"/>
        <end position="72"/>
    </location>
</feature>
<evidence type="ECO:0000256" key="5">
    <source>
        <dbReference type="ARBA" id="ARBA00023136"/>
    </source>
</evidence>
<feature type="transmembrane region" description="Helical" evidence="7">
    <location>
        <begin position="169"/>
        <end position="197"/>
    </location>
</feature>
<dbReference type="RefSeq" id="WP_025902067.1">
    <property type="nucleotide sequence ID" value="NZ_ATMJ01000068.1"/>
</dbReference>
<evidence type="ECO:0000256" key="2">
    <source>
        <dbReference type="ARBA" id="ARBA00008034"/>
    </source>
</evidence>
<dbReference type="GO" id="GO:0043190">
    <property type="term" value="C:ATP-binding cassette (ABC) transporter complex"/>
    <property type="evidence" value="ECO:0007669"/>
    <property type="project" value="InterPro"/>
</dbReference>
<dbReference type="OrthoDB" id="2375762at2"/>
<evidence type="ECO:0000256" key="3">
    <source>
        <dbReference type="ARBA" id="ARBA00022692"/>
    </source>
</evidence>
<dbReference type="eggNOG" id="COG1108">
    <property type="taxonomic scope" value="Bacteria"/>
</dbReference>
<feature type="transmembrane region" description="Helical" evidence="7">
    <location>
        <begin position="6"/>
        <end position="29"/>
    </location>
</feature>
<reference evidence="8 9" key="1">
    <citation type="submission" date="2014-05" db="EMBL/GenBank/DDBJ databases">
        <title>ATOL: Assembling a taxonomically balanced genome-scale reconstruction of the evolutionary history of the Enterobacteriaceae.</title>
        <authorList>
            <person name="Plunkett G.III."/>
            <person name="Neeno-Eckwall E.C."/>
            <person name="Glasner J.D."/>
            <person name="Perna N.T."/>
        </authorList>
    </citation>
    <scope>NUCLEOTIDE SEQUENCE [LARGE SCALE GENOMIC DNA]</scope>
    <source>
        <strain evidence="8 9">ATCC 33301</strain>
    </source>
</reference>
<dbReference type="Pfam" id="PF00950">
    <property type="entry name" value="ABC-3"/>
    <property type="match status" value="1"/>
</dbReference>
<feature type="transmembrane region" description="Helical" evidence="7">
    <location>
        <begin position="209"/>
        <end position="230"/>
    </location>
</feature>
<protein>
    <submittedName>
        <fullName evidence="8">Permease component of an ABC superfamily zinc transporter</fullName>
    </submittedName>
</protein>
<evidence type="ECO:0000313" key="8">
    <source>
        <dbReference type="EMBL" id="KFD19061.1"/>
    </source>
</evidence>
<dbReference type="PANTHER" id="PTHR30477:SF0">
    <property type="entry name" value="METAL TRANSPORT SYSTEM MEMBRANE PROTEIN TM_0125-RELATED"/>
    <property type="match status" value="1"/>
</dbReference>
<dbReference type="SUPFAM" id="SSF81345">
    <property type="entry name" value="ABC transporter involved in vitamin B12 uptake, BtuC"/>
    <property type="match status" value="1"/>
</dbReference>
<evidence type="ECO:0000313" key="9">
    <source>
        <dbReference type="Proteomes" id="UP000028602"/>
    </source>
</evidence>
<keyword evidence="3 6" id="KW-0812">Transmembrane</keyword>
<dbReference type="Proteomes" id="UP000028602">
    <property type="component" value="Unassembled WGS sequence"/>
</dbReference>
<dbReference type="Gene3D" id="1.10.3470.10">
    <property type="entry name" value="ABC transporter involved in vitamin B12 uptake, BtuC"/>
    <property type="match status" value="1"/>
</dbReference>
<name>A0A085JF15_9GAMM</name>
<comment type="similarity">
    <text evidence="2 6">Belongs to the ABC-3 integral membrane protein family.</text>
</comment>
<sequence>MFSGFMFTSWTAATLVAIVCGMVGFFVILRGASFTAHALPMGAFPGAAAAVLLGINPFYGVLLFASIGALGINVFSRQHRHEVATALCLVTLLGAGTLLLSLSGRYSRAVYSLLFGDLLGISRSQLIPLVISAVITVLLVALLFRRLLLSSFSAELAAVRGIPLRSTELGFLTLLALTTSIAVPVVGSLLVFSLMIAPPAIARSLSRRPFPALLLSVAVALTIVWSAIALSWFTDWPPGFFVGTLGALLYLAERIYSGRRQTTHTLPPQEASPAGR</sequence>
<keyword evidence="9" id="KW-1185">Reference proteome</keyword>
<keyword evidence="4 7" id="KW-1133">Transmembrane helix</keyword>
<accession>A0A085JF15</accession>
<comment type="caution">
    <text evidence="8">The sequence shown here is derived from an EMBL/GenBank/DDBJ whole genome shotgun (WGS) entry which is preliminary data.</text>
</comment>
<dbReference type="PANTHER" id="PTHR30477">
    <property type="entry name" value="ABC-TRANSPORTER METAL-BINDING PROTEIN"/>
    <property type="match status" value="1"/>
</dbReference>
<feature type="transmembrane region" description="Helical" evidence="7">
    <location>
        <begin position="126"/>
        <end position="149"/>
    </location>
</feature>
<dbReference type="AlphaFoldDB" id="A0A085JF15"/>
<dbReference type="InterPro" id="IPR001626">
    <property type="entry name" value="ABC_TroCD"/>
</dbReference>
<gene>
    <name evidence="8" type="ORF">GTPT_1999</name>
</gene>
<dbReference type="EMBL" id="JMPR01000034">
    <property type="protein sequence ID" value="KFD19061.1"/>
    <property type="molecule type" value="Genomic_DNA"/>
</dbReference>
<evidence type="ECO:0000256" key="6">
    <source>
        <dbReference type="RuleBase" id="RU003943"/>
    </source>
</evidence>
<feature type="transmembrane region" description="Helical" evidence="7">
    <location>
        <begin position="236"/>
        <end position="252"/>
    </location>
</feature>
<organism evidence="8 9">
    <name type="scientific">Tatumella ptyseos ATCC 33301</name>
    <dbReference type="NCBI Taxonomy" id="1005995"/>
    <lineage>
        <taxon>Bacteria</taxon>
        <taxon>Pseudomonadati</taxon>
        <taxon>Pseudomonadota</taxon>
        <taxon>Gammaproteobacteria</taxon>
        <taxon>Enterobacterales</taxon>
        <taxon>Erwiniaceae</taxon>
        <taxon>Tatumella</taxon>
    </lineage>
</organism>
<dbReference type="GO" id="GO:0055085">
    <property type="term" value="P:transmembrane transport"/>
    <property type="evidence" value="ECO:0007669"/>
    <property type="project" value="InterPro"/>
</dbReference>
<evidence type="ECO:0000256" key="7">
    <source>
        <dbReference type="SAM" id="Phobius"/>
    </source>
</evidence>
<evidence type="ECO:0000256" key="1">
    <source>
        <dbReference type="ARBA" id="ARBA00004141"/>
    </source>
</evidence>
<dbReference type="InterPro" id="IPR037294">
    <property type="entry name" value="ABC_BtuC-like"/>
</dbReference>
<proteinExistence type="inferred from homology"/>